<evidence type="ECO:0000256" key="8">
    <source>
        <dbReference type="ARBA" id="ARBA00040894"/>
    </source>
</evidence>
<comment type="catalytic activity">
    <reaction evidence="10">
        <text>an NDP-alpha-D-glucose + (2R)-3-phosphoglycerate = (2R)-2-O-(alpha-D-glucopyranosyl)-3-phospho-glycerate + a ribonucleoside 5'-diphosphate + H(+)</text>
        <dbReference type="Rhea" id="RHEA:47244"/>
        <dbReference type="ChEBI" id="CHEBI:15378"/>
        <dbReference type="ChEBI" id="CHEBI:57930"/>
        <dbReference type="ChEBI" id="CHEBI:58272"/>
        <dbReference type="ChEBI" id="CHEBI:62600"/>
        <dbReference type="ChEBI" id="CHEBI:76533"/>
        <dbReference type="EC" id="2.4.1.266"/>
    </reaction>
    <physiologicalReaction direction="left-to-right" evidence="10">
        <dbReference type="Rhea" id="RHEA:47245"/>
    </physiologicalReaction>
</comment>
<dbReference type="RefSeq" id="WP_018580919.1">
    <property type="nucleotide sequence ID" value="NZ_LDYD01000008.1"/>
</dbReference>
<dbReference type="InterPro" id="IPR029044">
    <property type="entry name" value="Nucleotide-diphossugar_trans"/>
</dbReference>
<accession>A0A376CNZ7</accession>
<reference evidence="12 13" key="1">
    <citation type="submission" date="2018-06" db="EMBL/GenBank/DDBJ databases">
        <authorList>
            <consortium name="Pathogen Informatics"/>
            <person name="Doyle S."/>
        </authorList>
    </citation>
    <scope>NUCLEOTIDE SEQUENCE [LARGE SCALE GENOMIC DNA]</scope>
    <source>
        <strain evidence="12 13">NCTC11862</strain>
    </source>
</reference>
<dbReference type="InterPro" id="IPR001173">
    <property type="entry name" value="Glyco_trans_2-like"/>
</dbReference>
<dbReference type="SUPFAM" id="SSF53448">
    <property type="entry name" value="Nucleotide-diphospho-sugar transferases"/>
    <property type="match status" value="1"/>
</dbReference>
<name>A0A376CNZ7_9CORY</name>
<evidence type="ECO:0000256" key="2">
    <source>
        <dbReference type="ARBA" id="ARBA00001946"/>
    </source>
</evidence>
<evidence type="ECO:0000313" key="13">
    <source>
        <dbReference type="Proteomes" id="UP000254467"/>
    </source>
</evidence>
<evidence type="ECO:0000256" key="4">
    <source>
        <dbReference type="ARBA" id="ARBA00022676"/>
    </source>
</evidence>
<comment type="similarity">
    <text evidence="3">Belongs to the glycosyltransferase 2 family.</text>
</comment>
<dbReference type="OrthoDB" id="5011697at2"/>
<evidence type="ECO:0000256" key="5">
    <source>
        <dbReference type="ARBA" id="ARBA00022679"/>
    </source>
</evidence>
<keyword evidence="13" id="KW-1185">Reference proteome</keyword>
<evidence type="ECO:0000256" key="6">
    <source>
        <dbReference type="ARBA" id="ARBA00022842"/>
    </source>
</evidence>
<dbReference type="EMBL" id="UFXQ01000001">
    <property type="protein sequence ID" value="STC70154.1"/>
    <property type="molecule type" value="Genomic_DNA"/>
</dbReference>
<evidence type="ECO:0000256" key="9">
    <source>
        <dbReference type="ARBA" id="ARBA00048689"/>
    </source>
</evidence>
<comment type="cofactor">
    <cofactor evidence="2">
        <name>Mg(2+)</name>
        <dbReference type="ChEBI" id="CHEBI:18420"/>
    </cofactor>
</comment>
<dbReference type="Proteomes" id="UP000254467">
    <property type="component" value="Unassembled WGS sequence"/>
</dbReference>
<sequence length="256" mass="27096">MTAGALDLSQVSVVIPALNEEDTVADVVAAVAEDNPGEILVIDSDSVDSTASRARAAGAEVIGWRDIAPDIPPRPGKGEALWRGVRAARGDIVVFVDADLTSIPTSLVARLSAPLIDERVHLVKADYTRAFHGQPAGGGRVTELTAKPLLQTYFPQVSHINQPLGGEYALRRSSALSLPFVEGYGVEAGLLIDCAQRWGQAAVTQVEVGERHHRNRPLDELAPMSTVVAQTILGRAGVLPDGVQPPGQRPAWDTLG</sequence>
<evidence type="ECO:0000256" key="7">
    <source>
        <dbReference type="ARBA" id="ARBA00039022"/>
    </source>
</evidence>
<keyword evidence="4 12" id="KW-0328">Glycosyltransferase</keyword>
<dbReference type="AlphaFoldDB" id="A0A376CNZ7"/>
<dbReference type="GO" id="GO:0016757">
    <property type="term" value="F:glycosyltransferase activity"/>
    <property type="evidence" value="ECO:0007669"/>
    <property type="project" value="UniProtKB-KW"/>
</dbReference>
<evidence type="ECO:0000259" key="11">
    <source>
        <dbReference type="Pfam" id="PF00535"/>
    </source>
</evidence>
<dbReference type="Gene3D" id="3.90.550.10">
    <property type="entry name" value="Spore Coat Polysaccharide Biosynthesis Protein SpsA, Chain A"/>
    <property type="match status" value="1"/>
</dbReference>
<evidence type="ECO:0000256" key="1">
    <source>
        <dbReference type="ARBA" id="ARBA00001936"/>
    </source>
</evidence>
<proteinExistence type="inferred from homology"/>
<dbReference type="EC" id="2.4.1.266" evidence="7"/>
<evidence type="ECO:0000256" key="3">
    <source>
        <dbReference type="ARBA" id="ARBA00006739"/>
    </source>
</evidence>
<keyword evidence="6" id="KW-0460">Magnesium</keyword>
<dbReference type="NCBIfam" id="NF010496">
    <property type="entry name" value="PRK13915.1"/>
    <property type="match status" value="1"/>
</dbReference>
<dbReference type="PANTHER" id="PTHR48090:SF10">
    <property type="entry name" value="GLUCOSYL-3-PHOSPHOGLYCERATE SYNTHASE"/>
    <property type="match status" value="1"/>
</dbReference>
<dbReference type="STRING" id="35756.GCA_001044155_02179"/>
<protein>
    <recommendedName>
        <fullName evidence="8">Glucosyl-3-phosphoglycerate synthase</fullName>
        <ecNumber evidence="7">2.4.1.266</ecNumber>
    </recommendedName>
</protein>
<dbReference type="InterPro" id="IPR050256">
    <property type="entry name" value="Glycosyltransferase_2"/>
</dbReference>
<comment type="catalytic activity">
    <reaction evidence="9">
        <text>(2R)-3-phosphoglycerate + UDP-alpha-D-glucose = (2R)-2-O-(alpha-D-glucopyranosyl)-3-phospho-glycerate + UDP + H(+)</text>
        <dbReference type="Rhea" id="RHEA:31319"/>
        <dbReference type="ChEBI" id="CHEBI:15378"/>
        <dbReference type="ChEBI" id="CHEBI:58223"/>
        <dbReference type="ChEBI" id="CHEBI:58272"/>
        <dbReference type="ChEBI" id="CHEBI:58885"/>
        <dbReference type="ChEBI" id="CHEBI:62600"/>
        <dbReference type="EC" id="2.4.1.266"/>
    </reaction>
    <physiologicalReaction direction="left-to-right" evidence="9">
        <dbReference type="Rhea" id="RHEA:31320"/>
    </physiologicalReaction>
</comment>
<dbReference type="PANTHER" id="PTHR48090">
    <property type="entry name" value="UNDECAPRENYL-PHOSPHATE 4-DEOXY-4-FORMAMIDO-L-ARABINOSE TRANSFERASE-RELATED"/>
    <property type="match status" value="1"/>
</dbReference>
<feature type="domain" description="Glycosyltransferase 2-like" evidence="11">
    <location>
        <begin position="12"/>
        <end position="127"/>
    </location>
</feature>
<gene>
    <name evidence="12" type="primary">crtQ</name>
    <name evidence="12" type="ORF">NCTC11862_01963</name>
</gene>
<keyword evidence="5 12" id="KW-0808">Transferase</keyword>
<evidence type="ECO:0000256" key="10">
    <source>
        <dbReference type="ARBA" id="ARBA00048997"/>
    </source>
</evidence>
<evidence type="ECO:0000313" key="12">
    <source>
        <dbReference type="EMBL" id="STC70154.1"/>
    </source>
</evidence>
<comment type="cofactor">
    <cofactor evidence="1">
        <name>Mn(2+)</name>
        <dbReference type="ChEBI" id="CHEBI:29035"/>
    </cofactor>
</comment>
<dbReference type="Pfam" id="PF00535">
    <property type="entry name" value="Glycos_transf_2"/>
    <property type="match status" value="1"/>
</dbReference>
<organism evidence="12 13">
    <name type="scientific">Corynebacterium pilosum</name>
    <dbReference type="NCBI Taxonomy" id="35756"/>
    <lineage>
        <taxon>Bacteria</taxon>
        <taxon>Bacillati</taxon>
        <taxon>Actinomycetota</taxon>
        <taxon>Actinomycetes</taxon>
        <taxon>Mycobacteriales</taxon>
        <taxon>Corynebacteriaceae</taxon>
        <taxon>Corynebacterium</taxon>
    </lineage>
</organism>